<evidence type="ECO:0000313" key="1">
    <source>
        <dbReference type="EMBL" id="REI41711.1"/>
    </source>
</evidence>
<evidence type="ECO:0000313" key="2">
    <source>
        <dbReference type="Proteomes" id="UP000263486"/>
    </source>
</evidence>
<organism evidence="1 2">
    <name type="scientific">Psychrilyobacter piezotolerans</name>
    <dbReference type="NCBI Taxonomy" id="2293438"/>
    <lineage>
        <taxon>Bacteria</taxon>
        <taxon>Fusobacteriati</taxon>
        <taxon>Fusobacteriota</taxon>
        <taxon>Fusobacteriia</taxon>
        <taxon>Fusobacteriales</taxon>
        <taxon>Fusobacteriaceae</taxon>
        <taxon>Psychrilyobacter</taxon>
    </lineage>
</organism>
<keyword evidence="2" id="KW-1185">Reference proteome</keyword>
<protein>
    <submittedName>
        <fullName evidence="1">Uncharacterized protein</fullName>
    </submittedName>
</protein>
<name>A0ABX9KHW6_9FUSO</name>
<dbReference type="Proteomes" id="UP000263486">
    <property type="component" value="Unassembled WGS sequence"/>
</dbReference>
<sequence length="181" mass="20797">MSKPLKYGTKVYLKSQTDGHSGRWLCGCRDDENKGVYTTDKKKEPKKINTYKWEIWETPNSIGSGDIISGNTVFLKCLYEKEGMINSWLTGGRGDENKEVYTKHGGTEFKETFQWQILLSEESHNRPIYLNDNIYLTLNLSGMPPLYLTGGRGHGNKDVYTRKSIDKISTFLWKLKEVKSI</sequence>
<comment type="caution">
    <text evidence="1">The sequence shown here is derived from an EMBL/GenBank/DDBJ whole genome shotgun (WGS) entry which is preliminary data.</text>
</comment>
<reference evidence="1 2" key="1">
    <citation type="submission" date="2018-08" db="EMBL/GenBank/DDBJ databases">
        <title>Draft genome sequence of Psychrilyobacter sp. strain SD5 isolated from Black Sea water.</title>
        <authorList>
            <person name="Yadav S."/>
            <person name="Villanueva L."/>
            <person name="Damste J.S.S."/>
        </authorList>
    </citation>
    <scope>NUCLEOTIDE SEQUENCE [LARGE SCALE GENOMIC DNA]</scope>
    <source>
        <strain evidence="1 2">SD5</strain>
    </source>
</reference>
<proteinExistence type="predicted"/>
<accession>A0ABX9KHW6</accession>
<dbReference type="EMBL" id="QUAJ01000008">
    <property type="protein sequence ID" value="REI41711.1"/>
    <property type="molecule type" value="Genomic_DNA"/>
</dbReference>
<gene>
    <name evidence="1" type="ORF">DYH56_06085</name>
</gene>
<dbReference type="RefSeq" id="WP_114641979.1">
    <property type="nucleotide sequence ID" value="NZ_JAACIO010000008.1"/>
</dbReference>